<proteinExistence type="predicted"/>
<protein>
    <submittedName>
        <fullName evidence="1">Uncharacterized protein</fullName>
    </submittedName>
</protein>
<name>A0AAV9QWT8_9TELE</name>
<keyword evidence="2" id="KW-1185">Reference proteome</keyword>
<dbReference type="Proteomes" id="UP001311232">
    <property type="component" value="Unassembled WGS sequence"/>
</dbReference>
<reference evidence="1 2" key="1">
    <citation type="submission" date="2021-06" db="EMBL/GenBank/DDBJ databases">
        <authorList>
            <person name="Palmer J.M."/>
        </authorList>
    </citation>
    <scope>NUCLEOTIDE SEQUENCE [LARGE SCALE GENOMIC DNA]</scope>
    <source>
        <strain evidence="1 2">MEX-2019</strain>
        <tissue evidence="1">Muscle</tissue>
    </source>
</reference>
<dbReference type="AlphaFoldDB" id="A0AAV9QWT8"/>
<feature type="non-terminal residue" evidence="1">
    <location>
        <position position="176"/>
    </location>
</feature>
<comment type="caution">
    <text evidence="1">The sequence shown here is derived from an EMBL/GenBank/DDBJ whole genome shotgun (WGS) entry which is preliminary data.</text>
</comment>
<organism evidence="1 2">
    <name type="scientific">Crenichthys baileyi</name>
    <name type="common">White River springfish</name>
    <dbReference type="NCBI Taxonomy" id="28760"/>
    <lineage>
        <taxon>Eukaryota</taxon>
        <taxon>Metazoa</taxon>
        <taxon>Chordata</taxon>
        <taxon>Craniata</taxon>
        <taxon>Vertebrata</taxon>
        <taxon>Euteleostomi</taxon>
        <taxon>Actinopterygii</taxon>
        <taxon>Neopterygii</taxon>
        <taxon>Teleostei</taxon>
        <taxon>Neoteleostei</taxon>
        <taxon>Acanthomorphata</taxon>
        <taxon>Ovalentaria</taxon>
        <taxon>Atherinomorphae</taxon>
        <taxon>Cyprinodontiformes</taxon>
        <taxon>Goodeidae</taxon>
        <taxon>Crenichthys</taxon>
    </lineage>
</organism>
<accession>A0AAV9QWT8</accession>
<evidence type="ECO:0000313" key="2">
    <source>
        <dbReference type="Proteomes" id="UP001311232"/>
    </source>
</evidence>
<sequence length="176" mass="18706">MVKWSLPLSSPSLPNSFHAPALLHLHPHRFPFLLESISGSLLILQPNVDEVAQPSCQFLLPLPRTGSFRLITPQASSSSSSQLIPPAFFASINALQGSISSLTQHLQNLSSSAATSALSAPAGLPGTQAVPQPLPPVYTLAEARPGSSLGRSYVPKHANLPPRLHSKILQGQYINL</sequence>
<evidence type="ECO:0000313" key="1">
    <source>
        <dbReference type="EMBL" id="KAK5601618.1"/>
    </source>
</evidence>
<gene>
    <name evidence="1" type="ORF">CRENBAI_023113</name>
</gene>
<dbReference type="EMBL" id="JAHHUM010002660">
    <property type="protein sequence ID" value="KAK5601618.1"/>
    <property type="molecule type" value="Genomic_DNA"/>
</dbReference>